<keyword evidence="3" id="KW-1185">Reference proteome</keyword>
<proteinExistence type="predicted"/>
<dbReference type="AlphaFoldDB" id="A0A1H3R244"/>
<dbReference type="EMBL" id="FNON01000010">
    <property type="protein sequence ID" value="SDZ19690.1"/>
    <property type="molecule type" value="Genomic_DNA"/>
</dbReference>
<organism evidence="2 3">
    <name type="scientific">Amycolatopsis xylanica</name>
    <dbReference type="NCBI Taxonomy" id="589385"/>
    <lineage>
        <taxon>Bacteria</taxon>
        <taxon>Bacillati</taxon>
        <taxon>Actinomycetota</taxon>
        <taxon>Actinomycetes</taxon>
        <taxon>Pseudonocardiales</taxon>
        <taxon>Pseudonocardiaceae</taxon>
        <taxon>Amycolatopsis</taxon>
    </lineage>
</organism>
<evidence type="ECO:0000313" key="2">
    <source>
        <dbReference type="EMBL" id="SDZ19690.1"/>
    </source>
</evidence>
<gene>
    <name evidence="2" type="ORF">SAMN05421504_110223</name>
</gene>
<protein>
    <submittedName>
        <fullName evidence="2">Uncharacterized protein</fullName>
    </submittedName>
</protein>
<dbReference type="OrthoDB" id="4245218at2"/>
<dbReference type="Proteomes" id="UP000199515">
    <property type="component" value="Unassembled WGS sequence"/>
</dbReference>
<dbReference type="STRING" id="589385.SAMN05421504_110223"/>
<dbReference type="RefSeq" id="WP_091297351.1">
    <property type="nucleotide sequence ID" value="NZ_FNON01000010.1"/>
</dbReference>
<name>A0A1H3R244_9PSEU</name>
<evidence type="ECO:0000256" key="1">
    <source>
        <dbReference type="SAM" id="SignalP"/>
    </source>
</evidence>
<reference evidence="2 3" key="1">
    <citation type="submission" date="2016-10" db="EMBL/GenBank/DDBJ databases">
        <authorList>
            <person name="de Groot N.N."/>
        </authorList>
    </citation>
    <scope>NUCLEOTIDE SEQUENCE [LARGE SCALE GENOMIC DNA]</scope>
    <source>
        <strain evidence="2 3">CPCC 202699</strain>
    </source>
</reference>
<feature type="signal peptide" evidence="1">
    <location>
        <begin position="1"/>
        <end position="28"/>
    </location>
</feature>
<sequence length="143" mass="14974">MRIRSLTVAAAFAVAAVLIPFTASPASAAAVGSKCTTSDGGALGAWDGTFSSPWSISGLHLSVYDEKADGHHPGVRLITYDTGGVRNPWPWHEVYGGKGDGDIWNTSANDDAGIFMARVEVGNFEGSELLKSCLSAVKYNPLS</sequence>
<evidence type="ECO:0000313" key="3">
    <source>
        <dbReference type="Proteomes" id="UP000199515"/>
    </source>
</evidence>
<feature type="chain" id="PRO_5011765250" evidence="1">
    <location>
        <begin position="29"/>
        <end position="143"/>
    </location>
</feature>
<accession>A0A1H3R244</accession>
<keyword evidence="1" id="KW-0732">Signal</keyword>